<dbReference type="AlphaFoldDB" id="A0AA35UX01"/>
<dbReference type="Proteomes" id="UP001158598">
    <property type="component" value="Chromosome"/>
</dbReference>
<reference evidence="1" key="1">
    <citation type="submission" date="2023-03" db="EMBL/GenBank/DDBJ databases">
        <authorList>
            <person name="Pearce D."/>
        </authorList>
    </citation>
    <scope>NUCLEOTIDE SEQUENCE</scope>
    <source>
        <strain evidence="1">Mc</strain>
    </source>
</reference>
<dbReference type="Pfam" id="PF19653">
    <property type="entry name" value="DUF6156"/>
    <property type="match status" value="1"/>
</dbReference>
<protein>
    <submittedName>
        <fullName evidence="1">Uncharacterized protein</fullName>
    </submittedName>
</protein>
<sequence length="125" mass="14299">MPARTCAIIVVPRNHAPGEAMSETMAGTCRFFLTYSGVNLPLKLMTELEPEQIGHRNTYFQGYFDEQDRLVGLQKMVYGEVEMEHRYAYDRNGKLRRAEITDADGELTVLDFDEDGFRLADATRD</sequence>
<evidence type="ECO:0000313" key="2">
    <source>
        <dbReference type="Proteomes" id="UP001158598"/>
    </source>
</evidence>
<dbReference type="EMBL" id="OX458332">
    <property type="protein sequence ID" value="CAI8730103.1"/>
    <property type="molecule type" value="Genomic_DNA"/>
</dbReference>
<organism evidence="1 2">
    <name type="scientific">Methylococcus capsulatus</name>
    <dbReference type="NCBI Taxonomy" id="414"/>
    <lineage>
        <taxon>Bacteria</taxon>
        <taxon>Pseudomonadati</taxon>
        <taxon>Pseudomonadota</taxon>
        <taxon>Gammaproteobacteria</taxon>
        <taxon>Methylococcales</taxon>
        <taxon>Methylococcaceae</taxon>
        <taxon>Methylococcus</taxon>
    </lineage>
</organism>
<name>A0AA35UX01_METCP</name>
<dbReference type="InterPro" id="IPR046154">
    <property type="entry name" value="DUF6156"/>
</dbReference>
<gene>
    <name evidence="1" type="ORF">MCNOR_0262</name>
</gene>
<proteinExistence type="predicted"/>
<accession>A0AA35UX01</accession>
<evidence type="ECO:0000313" key="1">
    <source>
        <dbReference type="EMBL" id="CAI8730103.1"/>
    </source>
</evidence>